<evidence type="ECO:0000256" key="1">
    <source>
        <dbReference type="SAM" id="MobiDB-lite"/>
    </source>
</evidence>
<keyword evidence="3" id="KW-0732">Signal</keyword>
<protein>
    <submittedName>
        <fullName evidence="4">Uncharacterized protein</fullName>
    </submittedName>
</protein>
<evidence type="ECO:0000313" key="5">
    <source>
        <dbReference type="Proteomes" id="UP001590951"/>
    </source>
</evidence>
<evidence type="ECO:0000256" key="2">
    <source>
        <dbReference type="SAM" id="Phobius"/>
    </source>
</evidence>
<feature type="signal peptide" evidence="3">
    <location>
        <begin position="1"/>
        <end position="25"/>
    </location>
</feature>
<keyword evidence="2" id="KW-1133">Transmembrane helix</keyword>
<reference evidence="4 5" key="1">
    <citation type="submission" date="2024-09" db="EMBL/GenBank/DDBJ databases">
        <title>Rethinking Asexuality: The Enigmatic Case of Functional Sexual Genes in Lepraria (Stereocaulaceae).</title>
        <authorList>
            <person name="Doellman M."/>
            <person name="Sun Y."/>
            <person name="Barcenas-Pena A."/>
            <person name="Lumbsch H.T."/>
            <person name="Grewe F."/>
        </authorList>
    </citation>
    <scope>NUCLEOTIDE SEQUENCE [LARGE SCALE GENOMIC DNA]</scope>
    <source>
        <strain evidence="4 5">Grewe 0041</strain>
    </source>
</reference>
<name>A0ABR4AZV2_9LECA</name>
<sequence length="298" mass="31306">MSPFLSPKRTICSLLLLTQCPITLAQTCYSTDGNPASGFSPCNGTSSNSHCCAGGEACLTSHLCYMIYDQSINTGACTDHTWSTTKCFTQCPASFQNSAPNTLFRCSDNEWCCSAGGSSGNTTSCCDDPNGTLFTNAEMNMPALIYNGSSAWAPGFTLAPVAALAKQVNASNATAPAVTGDAGASCSTGTAAPSHNDSTKLGVDVGLGIGIPLLAALGGVLFMLAREKRANRRLQNYVNRTMGHEHPLPDFKSPVDRKQTFWAEMPGTAEVKEMPGNPLTTGRGEASYQELSSGTIRR</sequence>
<feature type="transmembrane region" description="Helical" evidence="2">
    <location>
        <begin position="205"/>
        <end position="225"/>
    </location>
</feature>
<organism evidence="4 5">
    <name type="scientific">Lepraria finkii</name>
    <dbReference type="NCBI Taxonomy" id="1340010"/>
    <lineage>
        <taxon>Eukaryota</taxon>
        <taxon>Fungi</taxon>
        <taxon>Dikarya</taxon>
        <taxon>Ascomycota</taxon>
        <taxon>Pezizomycotina</taxon>
        <taxon>Lecanoromycetes</taxon>
        <taxon>OSLEUM clade</taxon>
        <taxon>Lecanoromycetidae</taxon>
        <taxon>Lecanorales</taxon>
        <taxon>Lecanorineae</taxon>
        <taxon>Stereocaulaceae</taxon>
        <taxon>Lepraria</taxon>
    </lineage>
</organism>
<comment type="caution">
    <text evidence="4">The sequence shown here is derived from an EMBL/GenBank/DDBJ whole genome shotgun (WGS) entry which is preliminary data.</text>
</comment>
<keyword evidence="2" id="KW-0472">Membrane</keyword>
<proteinExistence type="predicted"/>
<evidence type="ECO:0000313" key="4">
    <source>
        <dbReference type="EMBL" id="KAL2051178.1"/>
    </source>
</evidence>
<feature type="compositionally biased region" description="Polar residues" evidence="1">
    <location>
        <begin position="289"/>
        <end position="298"/>
    </location>
</feature>
<dbReference type="EMBL" id="JBHFEH010000038">
    <property type="protein sequence ID" value="KAL2051178.1"/>
    <property type="molecule type" value="Genomic_DNA"/>
</dbReference>
<keyword evidence="2" id="KW-0812">Transmembrane</keyword>
<feature type="region of interest" description="Disordered" evidence="1">
    <location>
        <begin position="270"/>
        <end position="298"/>
    </location>
</feature>
<keyword evidence="5" id="KW-1185">Reference proteome</keyword>
<evidence type="ECO:0000256" key="3">
    <source>
        <dbReference type="SAM" id="SignalP"/>
    </source>
</evidence>
<gene>
    <name evidence="4" type="ORF">ABVK25_008607</name>
</gene>
<accession>A0ABR4AZV2</accession>
<feature type="chain" id="PRO_5046421308" evidence="3">
    <location>
        <begin position="26"/>
        <end position="298"/>
    </location>
</feature>
<dbReference type="Proteomes" id="UP001590951">
    <property type="component" value="Unassembled WGS sequence"/>
</dbReference>